<dbReference type="InterPro" id="IPR052922">
    <property type="entry name" value="Cytidylate_Kinase-2"/>
</dbReference>
<evidence type="ECO:0000313" key="2">
    <source>
        <dbReference type="Proteomes" id="UP001223586"/>
    </source>
</evidence>
<sequence length="168" mass="20010">MNKVKPKRIHIIGSVGSGKSTLARKLSHKLDIPYYELDNVVWKRTANGDIRNSPEVRDDHFNKIIHSDAWIIEGVHYKWTLGGFELADLIIFLDTATWKRNYRIIKRFVVQKLGFEKGNYKQTFKMLWLMYKWSHSFEKENKPEVFQLLKRYNSKLVVLKDNNELDRI</sequence>
<dbReference type="Gene3D" id="3.40.50.300">
    <property type="entry name" value="P-loop containing nucleotide triphosphate hydrolases"/>
    <property type="match status" value="1"/>
</dbReference>
<reference evidence="1 2" key="1">
    <citation type="submission" date="2023-07" db="EMBL/GenBank/DDBJ databases">
        <title>Genomic Encyclopedia of Type Strains, Phase IV (KMG-IV): sequencing the most valuable type-strain genomes for metagenomic binning, comparative biology and taxonomic classification.</title>
        <authorList>
            <person name="Goeker M."/>
        </authorList>
    </citation>
    <scope>NUCLEOTIDE SEQUENCE [LARGE SCALE GENOMIC DNA]</scope>
    <source>
        <strain evidence="1 2">DSM 23837</strain>
    </source>
</reference>
<dbReference type="EMBL" id="JAUSTT010000009">
    <property type="protein sequence ID" value="MDQ0175903.1"/>
    <property type="molecule type" value="Genomic_DNA"/>
</dbReference>
<dbReference type="GO" id="GO:0016301">
    <property type="term" value="F:kinase activity"/>
    <property type="evidence" value="ECO:0007669"/>
    <property type="project" value="UniProtKB-KW"/>
</dbReference>
<accession>A0ABT9WRI3</accession>
<protein>
    <submittedName>
        <fullName evidence="1">Adenylate kinase family enzyme</fullName>
    </submittedName>
</protein>
<name>A0ABT9WRI3_9BACI</name>
<keyword evidence="1" id="KW-0808">Transferase</keyword>
<gene>
    <name evidence="1" type="ORF">J2S08_001739</name>
</gene>
<proteinExistence type="predicted"/>
<organism evidence="1 2">
    <name type="scientific">Bacillus chungangensis</name>
    <dbReference type="NCBI Taxonomy" id="587633"/>
    <lineage>
        <taxon>Bacteria</taxon>
        <taxon>Bacillati</taxon>
        <taxon>Bacillota</taxon>
        <taxon>Bacilli</taxon>
        <taxon>Bacillales</taxon>
        <taxon>Bacillaceae</taxon>
        <taxon>Bacillus</taxon>
    </lineage>
</organism>
<dbReference type="PANTHER" id="PTHR37816">
    <property type="entry name" value="YALI0E33011P"/>
    <property type="match status" value="1"/>
</dbReference>
<keyword evidence="1" id="KW-0418">Kinase</keyword>
<dbReference type="SUPFAM" id="SSF52540">
    <property type="entry name" value="P-loop containing nucleoside triphosphate hydrolases"/>
    <property type="match status" value="1"/>
</dbReference>
<dbReference type="RefSeq" id="WP_307228618.1">
    <property type="nucleotide sequence ID" value="NZ_JAUSTT010000009.1"/>
</dbReference>
<keyword evidence="2" id="KW-1185">Reference proteome</keyword>
<comment type="caution">
    <text evidence="1">The sequence shown here is derived from an EMBL/GenBank/DDBJ whole genome shotgun (WGS) entry which is preliminary data.</text>
</comment>
<dbReference type="PANTHER" id="PTHR37816:SF2">
    <property type="entry name" value="DNA TOPOLOGY MODULATION PROTEIN FLAR-RELATED PROTEIN"/>
    <property type="match status" value="1"/>
</dbReference>
<dbReference type="Proteomes" id="UP001223586">
    <property type="component" value="Unassembled WGS sequence"/>
</dbReference>
<dbReference type="InterPro" id="IPR027417">
    <property type="entry name" value="P-loop_NTPase"/>
</dbReference>
<evidence type="ECO:0000313" key="1">
    <source>
        <dbReference type="EMBL" id="MDQ0175903.1"/>
    </source>
</evidence>